<evidence type="ECO:0000259" key="11">
    <source>
        <dbReference type="Pfam" id="PF03152"/>
    </source>
</evidence>
<dbReference type="InterPro" id="IPR004854">
    <property type="entry name" value="Ufd1-like"/>
</dbReference>
<feature type="compositionally biased region" description="Gly residues" evidence="9">
    <location>
        <begin position="889"/>
        <end position="900"/>
    </location>
</feature>
<feature type="binding site" evidence="8">
    <location>
        <position position="180"/>
    </location>
    <ligand>
        <name>substrate</name>
    </ligand>
</feature>
<keyword evidence="3" id="KW-0819">tRNA processing</keyword>
<sequence length="967" mass="108394">MLTRFALRPAGRTALRSSFCRGLAASSGTDDGIKTGRRWTDLFTTTEPAKLVKRKVAIVTGYMGTGYHGLQLNDNVKTIEDDVRQAIFDAGAMRESNFVDLGKIDWARSSRTDKGVHAGCIVFSGKLLIDEENKMDPVSGRVYGLKEALNASLPDNIRVFSCTRVSKRFSARKNCVLREYEYFMPLSFLKDSLVGSDGEDFDTDEAVAEFCRALRRYEGVHDFHNFTRSRSYFYKMQAKRKHYRANYQRNAAEDESDDVDAEDVEDESAEVDSVVDDYSEESSQFEDEEELTRKLLLRHRRSIYSCSGTLVPDFCGEPHLRVHIVGQAFLLNQIRCMVGGALAVATKGMSRVEFDAALLTNRIVRVPIAPAEGLVLLSSSFGGKSHTVSLYEDPNTELAKERKDVVHRVLLNRKEDEEMRQFREEVIYKEISRSWDMEEKMDRWRAYLERCYEANERLNQDELSAVLYEMDQAKLATKNKNQAHVEQNRFELTEYGRKSVGALLPKQFATKLCVRYSVAPGIFTSDLRRAVTRHLKTGKIPLDADEEQILEYIDNYGPANLAKEGRKLRLSIRTQQQQDRRVDTTLLSTMVWTVTHLSTRSISNLWAMNCPQFGFGGDGNPFGVQFNFGDFPQRFDEHYRVYPVSFCDKAHLEDGDKTRLHIEYPMLFKVTNEGVERSSHCGVLEFSAPEGSCYMPYWMMQNLFVKEGGILNIQNVSLPKATFVKLRPQSQDFLDISNPRAVLEGSLRKFSCMTVGDTICLKYNNKNYMLDVREVKPEPAACIIETDCEVDFEPPADYVPPVPQSAAVAPPAAPSDIPYGGVPTMKAEDVKPPRLGGTGFGSGLRLKKSGEKSSTDADALRAARLRKYEAFHGTGHSLSGKTSTFSGATAGGTRLGGSSNGGYSLNGSSSASNSNDTTAKAKQSVGHRLNGEAVGASDDEEMKDEEMKENEEHKGVVPFQGEGRRLR</sequence>
<dbReference type="STRING" id="4790.A0A0W8CQF3"/>
<dbReference type="GO" id="GO:0009982">
    <property type="term" value="F:pseudouridine synthase activity"/>
    <property type="evidence" value="ECO:0007669"/>
    <property type="project" value="InterPro"/>
</dbReference>
<evidence type="ECO:0000313" key="14">
    <source>
        <dbReference type="Proteomes" id="UP000052943"/>
    </source>
</evidence>
<dbReference type="CDD" id="cd02568">
    <property type="entry name" value="PseudoU_synth_PUS1_PUS2"/>
    <property type="match status" value="1"/>
</dbReference>
<comment type="catalytic activity">
    <reaction evidence="6">
        <text>a uridine in tRNA = a pseudouridine in tRNA</text>
        <dbReference type="Rhea" id="RHEA:54572"/>
        <dbReference type="Rhea" id="RHEA-COMP:13339"/>
        <dbReference type="Rhea" id="RHEA-COMP:13934"/>
        <dbReference type="ChEBI" id="CHEBI:65314"/>
        <dbReference type="ChEBI" id="CHEBI:65315"/>
    </reaction>
</comment>
<evidence type="ECO:0000256" key="6">
    <source>
        <dbReference type="ARBA" id="ARBA00036943"/>
    </source>
</evidence>
<keyword evidence="5" id="KW-0413">Isomerase</keyword>
<evidence type="ECO:0000313" key="13">
    <source>
        <dbReference type="EMBL" id="KUF86371.1"/>
    </source>
</evidence>
<feature type="compositionally biased region" description="Low complexity" evidence="9">
    <location>
        <begin position="901"/>
        <end position="915"/>
    </location>
</feature>
<dbReference type="GO" id="GO:0036503">
    <property type="term" value="P:ERAD pathway"/>
    <property type="evidence" value="ECO:0007669"/>
    <property type="project" value="TreeGrafter"/>
</dbReference>
<evidence type="ECO:0000256" key="9">
    <source>
        <dbReference type="SAM" id="MobiDB-lite"/>
    </source>
</evidence>
<dbReference type="InterPro" id="IPR041708">
    <property type="entry name" value="PUS1/PUS2-like"/>
</dbReference>
<comment type="similarity">
    <text evidence="1">Belongs to the UFD1 family.</text>
</comment>
<dbReference type="Gene3D" id="3.30.70.580">
    <property type="entry name" value="Pseudouridine synthase I, catalytic domain, N-terminal subdomain"/>
    <property type="match status" value="1"/>
</dbReference>
<dbReference type="PANTHER" id="PTHR12555">
    <property type="entry name" value="UBIQUITIN FUSION DEGRADATON PROTEIN 1"/>
    <property type="match status" value="1"/>
</dbReference>
<evidence type="ECO:0000259" key="12">
    <source>
        <dbReference type="Pfam" id="PF24842"/>
    </source>
</evidence>
<dbReference type="InterPro" id="IPR042299">
    <property type="entry name" value="Ufd1-like_Nn"/>
</dbReference>
<proteinExistence type="inferred from homology"/>
<dbReference type="Gene3D" id="3.30.70.660">
    <property type="entry name" value="Pseudouridine synthase I, catalytic domain, C-terminal subdomain"/>
    <property type="match status" value="1"/>
</dbReference>
<reference evidence="13 14" key="1">
    <citation type="submission" date="2015-11" db="EMBL/GenBank/DDBJ databases">
        <title>Genomes and virulence difference between two physiological races of Phytophthora nicotianae.</title>
        <authorList>
            <person name="Liu H."/>
            <person name="Ma X."/>
            <person name="Yu H."/>
            <person name="Fang D."/>
            <person name="Li Y."/>
            <person name="Wang X."/>
            <person name="Wang W."/>
            <person name="Dong Y."/>
            <person name="Xiao B."/>
        </authorList>
    </citation>
    <scope>NUCLEOTIDE SEQUENCE [LARGE SCALE GENOMIC DNA]</scope>
    <source>
        <strain evidence="14">race 0</strain>
    </source>
</reference>
<feature type="domain" description="Pseudouridine synthase I TruA alpha/beta" evidence="10">
    <location>
        <begin position="213"/>
        <end position="381"/>
    </location>
</feature>
<dbReference type="Pfam" id="PF01416">
    <property type="entry name" value="PseudoU_synth_1"/>
    <property type="match status" value="1"/>
</dbReference>
<evidence type="ECO:0000256" key="7">
    <source>
        <dbReference type="PIRSR" id="PIRSR641708-1"/>
    </source>
</evidence>
<dbReference type="EMBL" id="LNFO01002293">
    <property type="protein sequence ID" value="KUF86371.1"/>
    <property type="molecule type" value="Genomic_DNA"/>
</dbReference>
<evidence type="ECO:0000256" key="2">
    <source>
        <dbReference type="ARBA" id="ARBA00009375"/>
    </source>
</evidence>
<comment type="similarity">
    <text evidence="2">Belongs to the tRNA pseudouridine synthase TruA family.</text>
</comment>
<comment type="caution">
    <text evidence="13">The sequence shown here is derived from an EMBL/GenBank/DDBJ whole genome shotgun (WGS) entry which is preliminary data.</text>
</comment>
<dbReference type="Pfam" id="PF24842">
    <property type="entry name" value="UFD1_N2"/>
    <property type="match status" value="1"/>
</dbReference>
<name>A0A0W8CQF3_PHYNI</name>
<feature type="domain" description="Ubiquitin fusion degradation protein UFD1 N-terminal subdomain 1" evidence="11">
    <location>
        <begin position="635"/>
        <end position="719"/>
    </location>
</feature>
<dbReference type="PANTHER" id="PTHR12555:SF13">
    <property type="entry name" value="UBIQUITIN RECOGNITION FACTOR IN ER-ASSOCIATED DEGRADATION PROTEIN 1"/>
    <property type="match status" value="1"/>
</dbReference>
<dbReference type="InterPro" id="IPR020103">
    <property type="entry name" value="PsdUridine_synth_cat_dom_sf"/>
</dbReference>
<dbReference type="Proteomes" id="UP000052943">
    <property type="component" value="Unassembled WGS sequence"/>
</dbReference>
<protein>
    <submittedName>
        <fullName evidence="13">Ubiquitin fusion degradation protein 1</fullName>
    </submittedName>
</protein>
<evidence type="ECO:0000256" key="8">
    <source>
        <dbReference type="PIRSR" id="PIRSR641708-2"/>
    </source>
</evidence>
<feature type="region of interest" description="Disordered" evidence="9">
    <location>
        <begin position="873"/>
        <end position="967"/>
    </location>
</feature>
<feature type="active site" description="Nucleophile" evidence="7">
    <location>
        <position position="113"/>
    </location>
</feature>
<evidence type="ECO:0000256" key="4">
    <source>
        <dbReference type="ARBA" id="ARBA00022786"/>
    </source>
</evidence>
<dbReference type="InterPro" id="IPR055418">
    <property type="entry name" value="UFD1_N2"/>
</dbReference>
<feature type="region of interest" description="Disordered" evidence="9">
    <location>
        <begin position="249"/>
        <end position="282"/>
    </location>
</feature>
<gene>
    <name evidence="13" type="ORF">AM587_10003014</name>
</gene>
<dbReference type="AlphaFoldDB" id="A0A0W8CQF3"/>
<dbReference type="GO" id="GO:0031119">
    <property type="term" value="P:tRNA pseudouridine synthesis"/>
    <property type="evidence" value="ECO:0007669"/>
    <property type="project" value="InterPro"/>
</dbReference>
<dbReference type="FunFam" id="3.30.70.580:FF:000002">
    <property type="entry name" value="tRNA pseudouridine synthase"/>
    <property type="match status" value="1"/>
</dbReference>
<feature type="compositionally biased region" description="Low complexity" evidence="9">
    <location>
        <begin position="879"/>
        <end position="888"/>
    </location>
</feature>
<dbReference type="InterPro" id="IPR020095">
    <property type="entry name" value="PsdUridine_synth_TruA_C"/>
</dbReference>
<dbReference type="Gene3D" id="2.40.40.50">
    <property type="entry name" value="Ubiquitin fusion degradation protein UFD1, N-terminal domain"/>
    <property type="match status" value="1"/>
</dbReference>
<accession>A0A0W8CQF3</accession>
<organism evidence="13 14">
    <name type="scientific">Phytophthora nicotianae</name>
    <name type="common">Potato buckeye rot agent</name>
    <name type="synonym">Phytophthora parasitica</name>
    <dbReference type="NCBI Taxonomy" id="4792"/>
    <lineage>
        <taxon>Eukaryota</taxon>
        <taxon>Sar</taxon>
        <taxon>Stramenopiles</taxon>
        <taxon>Oomycota</taxon>
        <taxon>Peronosporomycetes</taxon>
        <taxon>Peronosporales</taxon>
        <taxon>Peronosporaceae</taxon>
        <taxon>Phytophthora</taxon>
    </lineage>
</organism>
<feature type="domain" description="Ubiquitin fusion degradation protein UFD1 N-terminal subdomain 2" evidence="12">
    <location>
        <begin position="720"/>
        <end position="795"/>
    </location>
</feature>
<dbReference type="GO" id="GO:0006511">
    <property type="term" value="P:ubiquitin-dependent protein catabolic process"/>
    <property type="evidence" value="ECO:0007669"/>
    <property type="project" value="InterPro"/>
</dbReference>
<dbReference type="Gene3D" id="3.10.330.10">
    <property type="match status" value="1"/>
</dbReference>
<keyword evidence="4" id="KW-0833">Ubl conjugation pathway</keyword>
<feature type="compositionally biased region" description="Basic and acidic residues" evidence="9">
    <location>
        <begin position="848"/>
        <end position="858"/>
    </location>
</feature>
<dbReference type="InterPro" id="IPR020097">
    <property type="entry name" value="PsdUridine_synth_TruA_a/b_dom"/>
</dbReference>
<dbReference type="GO" id="GO:0034098">
    <property type="term" value="C:VCP-NPL4-UFD1 AAA ATPase complex"/>
    <property type="evidence" value="ECO:0007669"/>
    <property type="project" value="TreeGrafter"/>
</dbReference>
<dbReference type="GO" id="GO:0003723">
    <property type="term" value="F:RNA binding"/>
    <property type="evidence" value="ECO:0007669"/>
    <property type="project" value="InterPro"/>
</dbReference>
<dbReference type="GO" id="GO:0031593">
    <property type="term" value="F:polyubiquitin modification-dependent protein binding"/>
    <property type="evidence" value="ECO:0007669"/>
    <property type="project" value="TreeGrafter"/>
</dbReference>
<dbReference type="SUPFAM" id="SSF55120">
    <property type="entry name" value="Pseudouridine synthase"/>
    <property type="match status" value="1"/>
</dbReference>
<evidence type="ECO:0000256" key="3">
    <source>
        <dbReference type="ARBA" id="ARBA00022694"/>
    </source>
</evidence>
<feature type="compositionally biased region" description="Acidic residues" evidence="9">
    <location>
        <begin position="253"/>
        <end position="282"/>
    </location>
</feature>
<evidence type="ECO:0000259" key="10">
    <source>
        <dbReference type="Pfam" id="PF01416"/>
    </source>
</evidence>
<dbReference type="OrthoDB" id="10256309at2759"/>
<dbReference type="InterPro" id="IPR020094">
    <property type="entry name" value="TruA/RsuA/RluB/E/F_N"/>
</dbReference>
<feature type="compositionally biased region" description="Acidic residues" evidence="9">
    <location>
        <begin position="937"/>
        <end position="949"/>
    </location>
</feature>
<evidence type="ECO:0000256" key="5">
    <source>
        <dbReference type="ARBA" id="ARBA00023235"/>
    </source>
</evidence>
<dbReference type="InterPro" id="IPR055417">
    <property type="entry name" value="UFD1_N1"/>
</dbReference>
<feature type="region of interest" description="Disordered" evidence="9">
    <location>
        <begin position="819"/>
        <end position="858"/>
    </location>
</feature>
<evidence type="ECO:0000256" key="1">
    <source>
        <dbReference type="ARBA" id="ARBA00006043"/>
    </source>
</evidence>
<dbReference type="Pfam" id="PF03152">
    <property type="entry name" value="UFD1_N1"/>
    <property type="match status" value="1"/>
</dbReference>